<protein>
    <submittedName>
        <fullName evidence="2">Uncharacterized protein</fullName>
    </submittedName>
</protein>
<evidence type="ECO:0000256" key="1">
    <source>
        <dbReference type="SAM" id="MobiDB-lite"/>
    </source>
</evidence>
<feature type="compositionally biased region" description="Polar residues" evidence="1">
    <location>
        <begin position="194"/>
        <end position="203"/>
    </location>
</feature>
<feature type="compositionally biased region" description="Pro residues" evidence="1">
    <location>
        <begin position="30"/>
        <end position="40"/>
    </location>
</feature>
<feature type="region of interest" description="Disordered" evidence="1">
    <location>
        <begin position="171"/>
        <end position="203"/>
    </location>
</feature>
<evidence type="ECO:0000313" key="2">
    <source>
        <dbReference type="EMBL" id="TNN37484.1"/>
    </source>
</evidence>
<feature type="compositionally biased region" description="Basic and acidic residues" evidence="1">
    <location>
        <begin position="80"/>
        <end position="132"/>
    </location>
</feature>
<comment type="caution">
    <text evidence="2">The sequence shown here is derived from an EMBL/GenBank/DDBJ whole genome shotgun (WGS) entry which is preliminary data.</text>
</comment>
<name>A0A4Z2F9L7_9TELE</name>
<dbReference type="Proteomes" id="UP000314294">
    <property type="component" value="Unassembled WGS sequence"/>
</dbReference>
<feature type="compositionally biased region" description="Basic residues" evidence="1">
    <location>
        <begin position="9"/>
        <end position="26"/>
    </location>
</feature>
<gene>
    <name evidence="2" type="ORF">EYF80_052345</name>
</gene>
<dbReference type="AlphaFoldDB" id="A0A4Z2F9L7"/>
<proteinExistence type="predicted"/>
<organism evidence="2 3">
    <name type="scientific">Liparis tanakae</name>
    <name type="common">Tanaka's snailfish</name>
    <dbReference type="NCBI Taxonomy" id="230148"/>
    <lineage>
        <taxon>Eukaryota</taxon>
        <taxon>Metazoa</taxon>
        <taxon>Chordata</taxon>
        <taxon>Craniata</taxon>
        <taxon>Vertebrata</taxon>
        <taxon>Euteleostomi</taxon>
        <taxon>Actinopterygii</taxon>
        <taxon>Neopterygii</taxon>
        <taxon>Teleostei</taxon>
        <taxon>Neoteleostei</taxon>
        <taxon>Acanthomorphata</taxon>
        <taxon>Eupercaria</taxon>
        <taxon>Perciformes</taxon>
        <taxon>Cottioidei</taxon>
        <taxon>Cottales</taxon>
        <taxon>Liparidae</taxon>
        <taxon>Liparis</taxon>
    </lineage>
</organism>
<reference evidence="2 3" key="1">
    <citation type="submission" date="2019-03" db="EMBL/GenBank/DDBJ databases">
        <title>First draft genome of Liparis tanakae, snailfish: a comprehensive survey of snailfish specific genes.</title>
        <authorList>
            <person name="Kim W."/>
            <person name="Song I."/>
            <person name="Jeong J.-H."/>
            <person name="Kim D."/>
            <person name="Kim S."/>
            <person name="Ryu S."/>
            <person name="Song J.Y."/>
            <person name="Lee S.K."/>
        </authorList>
    </citation>
    <scope>NUCLEOTIDE SEQUENCE [LARGE SCALE GENOMIC DNA]</scope>
    <source>
        <tissue evidence="2">Muscle</tissue>
    </source>
</reference>
<accession>A0A4Z2F9L7</accession>
<keyword evidence="3" id="KW-1185">Reference proteome</keyword>
<feature type="compositionally biased region" description="Basic and acidic residues" evidence="1">
    <location>
        <begin position="55"/>
        <end position="70"/>
    </location>
</feature>
<feature type="region of interest" description="Disordered" evidence="1">
    <location>
        <begin position="1"/>
        <end position="133"/>
    </location>
</feature>
<evidence type="ECO:0000313" key="3">
    <source>
        <dbReference type="Proteomes" id="UP000314294"/>
    </source>
</evidence>
<dbReference type="EMBL" id="SRLO01001481">
    <property type="protein sequence ID" value="TNN37484.1"/>
    <property type="molecule type" value="Genomic_DNA"/>
</dbReference>
<sequence length="203" mass="22999">MNSKEGGRRRSRIRSGLRCSRARGSRAPRSSPPRSSPPRSPRSTDVGTEPRNCPWRRESGAAEEREEASVRLRTGLDMSGAKERKEEEGSGARCEIEKRKRKEEGDERQNGERQEERREERKRQEPMKEDGWRVMNVVVIIIGERVGEERAITPPGPCGWKAVALARHSAASSGEPWRKHCLKTAPPPPRVTRHSYSALRSSQ</sequence>